<evidence type="ECO:0000259" key="3">
    <source>
        <dbReference type="PROSITE" id="PS51651"/>
    </source>
</evidence>
<keyword evidence="5" id="KW-1185">Reference proteome</keyword>
<dbReference type="GO" id="GO:0005886">
    <property type="term" value="C:plasma membrane"/>
    <property type="evidence" value="ECO:0007669"/>
    <property type="project" value="TreeGrafter"/>
</dbReference>
<feature type="compositionally biased region" description="Polar residues" evidence="2">
    <location>
        <begin position="1878"/>
        <end position="1926"/>
    </location>
</feature>
<dbReference type="GO" id="GO:0005737">
    <property type="term" value="C:cytoplasm"/>
    <property type="evidence" value="ECO:0007669"/>
    <property type="project" value="TreeGrafter"/>
</dbReference>
<accession>A0A1G4JIQ2</accession>
<dbReference type="GO" id="GO:0005085">
    <property type="term" value="F:guanyl-nucleotide exchange factor activity"/>
    <property type="evidence" value="ECO:0007669"/>
    <property type="project" value="InterPro"/>
</dbReference>
<dbReference type="GO" id="GO:0031267">
    <property type="term" value="F:small GTPase binding"/>
    <property type="evidence" value="ECO:0007669"/>
    <property type="project" value="TreeGrafter"/>
</dbReference>
<dbReference type="Pfam" id="PF20421">
    <property type="entry name" value="DHR-2_Lobe_C"/>
    <property type="match status" value="1"/>
</dbReference>
<dbReference type="EMBL" id="LT598481">
    <property type="protein sequence ID" value="SCU90338.1"/>
    <property type="molecule type" value="Genomic_DNA"/>
</dbReference>
<dbReference type="Gene3D" id="1.20.58.740">
    <property type="match status" value="1"/>
</dbReference>
<dbReference type="OrthoDB" id="18896at2759"/>
<dbReference type="Pfam" id="PF25338">
    <property type="entry name" value="C2_DCK_4th"/>
    <property type="match status" value="1"/>
</dbReference>
<feature type="domain" description="DOCKER" evidence="3">
    <location>
        <begin position="1426"/>
        <end position="1839"/>
    </location>
</feature>
<feature type="region of interest" description="Disordered" evidence="2">
    <location>
        <begin position="1854"/>
        <end position="1949"/>
    </location>
</feature>
<reference evidence="5" key="1">
    <citation type="submission" date="2016-03" db="EMBL/GenBank/DDBJ databases">
        <authorList>
            <person name="Devillers Hugo."/>
        </authorList>
    </citation>
    <scope>NUCLEOTIDE SEQUENCE [LARGE SCALE GENOMIC DNA]</scope>
</reference>
<protein>
    <submittedName>
        <fullName evidence="4">LAME_0E08108g1_1</fullName>
    </submittedName>
</protein>
<comment type="similarity">
    <text evidence="1">Belongs to the DOCK family.</text>
</comment>
<evidence type="ECO:0000256" key="1">
    <source>
        <dbReference type="PROSITE-ProRule" id="PRU00984"/>
    </source>
</evidence>
<dbReference type="PROSITE" id="PS51651">
    <property type="entry name" value="DOCKER"/>
    <property type="match status" value="1"/>
</dbReference>
<organism evidence="4 5">
    <name type="scientific">Lachancea meyersii CBS 8951</name>
    <dbReference type="NCBI Taxonomy" id="1266667"/>
    <lineage>
        <taxon>Eukaryota</taxon>
        <taxon>Fungi</taxon>
        <taxon>Dikarya</taxon>
        <taxon>Ascomycota</taxon>
        <taxon>Saccharomycotina</taxon>
        <taxon>Saccharomycetes</taxon>
        <taxon>Saccharomycetales</taxon>
        <taxon>Saccharomycetaceae</taxon>
        <taxon>Lachancea</taxon>
    </lineage>
</organism>
<dbReference type="PANTHER" id="PTHR45653">
    <property type="entry name" value="DEDICATOR OF CYTOKINESIS"/>
    <property type="match status" value="1"/>
</dbReference>
<dbReference type="InterPro" id="IPR027357">
    <property type="entry name" value="DOCKER_dom"/>
</dbReference>
<feature type="compositionally biased region" description="Basic residues" evidence="2">
    <location>
        <begin position="1936"/>
        <end position="1949"/>
    </location>
</feature>
<dbReference type="InterPro" id="IPR043161">
    <property type="entry name" value="DOCK_C_lobe_A"/>
</dbReference>
<dbReference type="InterPro" id="IPR046773">
    <property type="entry name" value="DOCKER_Lobe_C"/>
</dbReference>
<evidence type="ECO:0000256" key="2">
    <source>
        <dbReference type="SAM" id="MobiDB-lite"/>
    </source>
</evidence>
<evidence type="ECO:0000313" key="5">
    <source>
        <dbReference type="Proteomes" id="UP000191144"/>
    </source>
</evidence>
<gene>
    <name evidence="4" type="ORF">LAME_0E08108G</name>
</gene>
<dbReference type="PANTHER" id="PTHR45653:SF10">
    <property type="entry name" value="MYOBLAST CITY, ISOFORM B"/>
    <property type="match status" value="1"/>
</dbReference>
<name>A0A1G4JIQ2_9SACH</name>
<dbReference type="GO" id="GO:0007264">
    <property type="term" value="P:small GTPase-mediated signal transduction"/>
    <property type="evidence" value="ECO:0007669"/>
    <property type="project" value="InterPro"/>
</dbReference>
<sequence length="1949" mass="220491">MSGSSKSDFKWVPTQKLVHGRIVTKFLPLMRHPRLGLENPNYSNLYPGDEVYVFEETTDGRWLRGYTCWQPLPEDFISRLSSFSKELPEQKFKVVVFPRKFVHLNPKEEVTDLPFLAAPEASQFVSSSTNTSLSTMFELTGDWSKDDIMELGGSAVTKTSRPPFPYFRLQDYNVVQELTPMLSQLVTHVYSMYSFGEFEVAENMTDLYYKLDDIRLRLSHKLTTKIEHEQLIKDLCSMSYKIAKLISSKDLTQANTHADTSSVVHASGYGSILCREMYSGKLYNYNEVSPQVLATMSMLCGLSNNFPSANTYQLKLLPLQNKNFESVDSTSILVDFKDALSDPTVNPNFQNLSAIMYLRAGKTTLSEPFILNMERDDVVSVDNISAALFNNIPPSEIDNNKVYLVVVLTETVKIQLLSPESGKGFKKPFVPFLTGGENKLSYLKKGLAAGVIDISRLITRKKKHKLPGCSHQFNVELFGSYLPSKRKDSFSQQSMVSVGSAPSAAALTRAAAKMEENNGWGELVDRIIADANKGIAVNPRILSLSVTVREITGDFGISSVLKNNMSAIQSIPTCSYDTLSKPDDRIYLTLGKTSLCGVKAFETNISSVSIQISSSNPLVTFRHGVNDTPRRNWMFVSVKPEEVIGESIRIDGLKDMQNDETLRISAYINGFLMAKSKFYIKRNDKIIEYPKKSVFQLMSTTSEPLVDLEITTAYVGKSYNVESSVRSFLQFSYDFKRSYFDFEKECLQLLADVKATPVKELIKTFDGLLTKFLDVFYVANVLEGQRSSDEFKKASFTSLIFFLDMVVARQDNYRHLFNDFLETYSARRSELPEVGSNLIHFASKFFASSHEVWDYDGRALCRVSVYLFKLSVLLSSPHDKGLQKSLIDFFEGVSTFFRLRKESSLVDQVLILEAFDAWILVLSTHCDPRILVNAATGLFQACHDKERTNGIYRRPLSVKEQKFVASKFLVMRRLIGVDAVRNVLLTPDNLGSHEQEFIAKLIEWSFEPFLNYNGGHLHLTTIRLADGVLISVIKHASKVIMRNLVRLIPTLCRFFILVRKYCKEKDRFKFRRTFTKLFPTTYPFDEITVDSIVQEDLVVEVLVELATLIASITQKVEKNFQNCFSFLKITEMCSDDTAFNSVFYVTQFAREDLLTIVHTVRLFMKGRFFPSKKWLSLSELFNRSGVSLFRLCEDILIYNQTPNMSSDETLDVKIWSEWVKVLISLGNHIPSNPTLLAEIPRKALYLIGGDYRGGVAHMLEHCWDALGQDTSNTEIWEKYGITRANGLQNYLVRADKTFVREIMEFTFQRHTEARRVGAKVIWGTSANCWFAYGNLEPVMMQTTSELCAAHQSGKFVPTLHEAENYVKALLFTIRLAKDDAMFSSILKVMKLARDLLTVLIEFSEIPDHKEFDDDRTAHQITIFGYLLEVKKPEELHRLVNDLYIYNIKKKDNVQAALSLELLARTYKWDPNDSLASVAFPALPEQSSFQRREFLYKEVAKHFHKGLKLEKALSIYKELAQAYEKINYDLSGLSQVHGNISKLYEDLQVVDRLVPTYFKVTFAGFGFPSSTRNKQFIYEGLPFEHITSMQTRLLVSHPGSKIVGTQEEADNLLVNSPIGKFIHVIAVEPRVEISDAFTNKSKKENVNNKVRLYVENRDLDTFCTYRVLPGATSATDLWVKELTHETASTFPTLMNRAEITSTSSKTLSPIENAIRSMQLKIQDLAGLEDTSYKMLKENGDYSAIFPELSRNISGTIDSPVNGGVSQYREFFTNKESHLSDESQLNLLRSTFDELASILSRCLALHGQVCHGYMKKSHEMLLGLFYKNFADEIERNNIVVSEGDFDLVSRVTSRTTDTGMSLPASEHPHDSSTLPKPMMSSAQSVKSTGSSLHGTDSNNVGLTPTPSASVVSNGTKTGSRTSAQSSKLTMFRNGMNKKFGKGAKAKNKTQI</sequence>
<dbReference type="InterPro" id="IPR026791">
    <property type="entry name" value="DOCK"/>
</dbReference>
<dbReference type="Proteomes" id="UP000191144">
    <property type="component" value="Chromosome E"/>
</dbReference>
<dbReference type="Gene3D" id="1.25.40.410">
    <property type="match status" value="1"/>
</dbReference>
<proteinExistence type="inferred from homology"/>
<dbReference type="InterPro" id="IPR057500">
    <property type="entry name" value="C2_DCK1_4th"/>
</dbReference>
<evidence type="ECO:0000313" key="4">
    <source>
        <dbReference type="EMBL" id="SCU90338.1"/>
    </source>
</evidence>
<dbReference type="InterPro" id="IPR043162">
    <property type="entry name" value="DOCK_C_lobe_C"/>
</dbReference>
<dbReference type="CDD" id="cd11684">
    <property type="entry name" value="DHR2_DOCK"/>
    <property type="match status" value="1"/>
</dbReference>